<name>A0A1W1ZQS3_9BACT</name>
<organism evidence="2 3">
    <name type="scientific">Desulfocicer vacuolatum DSM 3385</name>
    <dbReference type="NCBI Taxonomy" id="1121400"/>
    <lineage>
        <taxon>Bacteria</taxon>
        <taxon>Pseudomonadati</taxon>
        <taxon>Thermodesulfobacteriota</taxon>
        <taxon>Desulfobacteria</taxon>
        <taxon>Desulfobacterales</taxon>
        <taxon>Desulfobacteraceae</taxon>
        <taxon>Desulfocicer</taxon>
    </lineage>
</organism>
<sequence length="84" mass="9488">MDILDLHRSGLTQPAIARRAGTVNARKASAHETNKAFDRYCQYQDDTAFEMARIVKGENSLCGSRNDEKWNPQNQHFGSTFSRG</sequence>
<evidence type="ECO:0000313" key="3">
    <source>
        <dbReference type="Proteomes" id="UP000192418"/>
    </source>
</evidence>
<dbReference type="Proteomes" id="UP000192418">
    <property type="component" value="Unassembled WGS sequence"/>
</dbReference>
<feature type="compositionally biased region" description="Polar residues" evidence="1">
    <location>
        <begin position="71"/>
        <end position="84"/>
    </location>
</feature>
<dbReference type="OrthoDB" id="5414791at2"/>
<feature type="region of interest" description="Disordered" evidence="1">
    <location>
        <begin position="62"/>
        <end position="84"/>
    </location>
</feature>
<accession>A0A1W1ZQS3</accession>
<dbReference type="RefSeq" id="WP_084067084.1">
    <property type="nucleotide sequence ID" value="NZ_FWXY01000003.1"/>
</dbReference>
<dbReference type="EMBL" id="FWXY01000003">
    <property type="protein sequence ID" value="SMC50890.1"/>
    <property type="molecule type" value="Genomic_DNA"/>
</dbReference>
<evidence type="ECO:0000313" key="2">
    <source>
        <dbReference type="EMBL" id="SMC50890.1"/>
    </source>
</evidence>
<keyword evidence="3" id="KW-1185">Reference proteome</keyword>
<reference evidence="2 3" key="1">
    <citation type="submission" date="2017-04" db="EMBL/GenBank/DDBJ databases">
        <authorList>
            <person name="Afonso C.L."/>
            <person name="Miller P.J."/>
            <person name="Scott M.A."/>
            <person name="Spackman E."/>
            <person name="Goraichik I."/>
            <person name="Dimitrov K.M."/>
            <person name="Suarez D.L."/>
            <person name="Swayne D.E."/>
        </authorList>
    </citation>
    <scope>NUCLEOTIDE SEQUENCE [LARGE SCALE GENOMIC DNA]</scope>
    <source>
        <strain evidence="2 3">DSM 3385</strain>
    </source>
</reference>
<gene>
    <name evidence="2" type="ORF">SAMN02746065_103114</name>
</gene>
<dbReference type="STRING" id="1121400.SAMN02746065_103114"/>
<protein>
    <submittedName>
        <fullName evidence="2">Uncharacterized protein</fullName>
    </submittedName>
</protein>
<proteinExistence type="predicted"/>
<dbReference type="AlphaFoldDB" id="A0A1W1ZQS3"/>
<evidence type="ECO:0000256" key="1">
    <source>
        <dbReference type="SAM" id="MobiDB-lite"/>
    </source>
</evidence>